<sequence length="325" mass="36835">MELLDSGAPFTAAMATSAGISARALKRLSASGQIRQILHGVYVAVGVRDTIDLRARAARLVLPDHCVVCDVCAAWLHGIDLLDFAELDVVPDLDVVAVAGHQAPERKGVFGGKRTLQADDIMVIDGLRVTTPIRTACDVARLRGRLRAIACLDAFRKEYGITIEELRAMLPRYVAQRGVIQLRELIPLSTDRADSQPESWVRLIIHDEQLPMPEPQVWTLLPDLGWVRTENAYAHLRIAVEYDGEEHHTSEEDREHDRKRRRALRAAGWIIIVIRKDDLGERARSWWLRELAAALQERAPQLKTKRIYSRGPDEPSYHRRPQRRR</sequence>
<dbReference type="Gene3D" id="3.40.960.10">
    <property type="entry name" value="VSR Endonuclease"/>
    <property type="match status" value="1"/>
</dbReference>
<organism evidence="3 4">
    <name type="scientific">Nocardioides albidus</name>
    <dbReference type="NCBI Taxonomy" id="1517589"/>
    <lineage>
        <taxon>Bacteria</taxon>
        <taxon>Bacillati</taxon>
        <taxon>Actinomycetota</taxon>
        <taxon>Actinomycetes</taxon>
        <taxon>Propionibacteriales</taxon>
        <taxon>Nocardioidaceae</taxon>
        <taxon>Nocardioides</taxon>
    </lineage>
</organism>
<evidence type="ECO:0000259" key="2">
    <source>
        <dbReference type="Pfam" id="PF13338"/>
    </source>
</evidence>
<feature type="domain" description="AbiEi antitoxin N-terminal" evidence="2">
    <location>
        <begin position="2"/>
        <end position="43"/>
    </location>
</feature>
<dbReference type="InterPro" id="IPR011335">
    <property type="entry name" value="Restrct_endonuc-II-like"/>
</dbReference>
<dbReference type="RefSeq" id="WP_139621541.1">
    <property type="nucleotide sequence ID" value="NZ_VDMP01000016.1"/>
</dbReference>
<dbReference type="EMBL" id="VDMP01000016">
    <property type="protein sequence ID" value="TNM46083.1"/>
    <property type="molecule type" value="Genomic_DNA"/>
</dbReference>
<dbReference type="OrthoDB" id="5517693at2"/>
<dbReference type="InterPro" id="IPR025159">
    <property type="entry name" value="AbiEi_N"/>
</dbReference>
<proteinExistence type="predicted"/>
<comment type="caution">
    <text evidence="3">The sequence shown here is derived from an EMBL/GenBank/DDBJ whole genome shotgun (WGS) entry which is preliminary data.</text>
</comment>
<dbReference type="AlphaFoldDB" id="A0A5C4WDE1"/>
<dbReference type="SUPFAM" id="SSF52980">
    <property type="entry name" value="Restriction endonuclease-like"/>
    <property type="match status" value="1"/>
</dbReference>
<accession>A0A5C4WDE1</accession>
<dbReference type="Proteomes" id="UP000313231">
    <property type="component" value="Unassembled WGS sequence"/>
</dbReference>
<evidence type="ECO:0000313" key="4">
    <source>
        <dbReference type="Proteomes" id="UP000313231"/>
    </source>
</evidence>
<protein>
    <submittedName>
        <fullName evidence="3">Type IV toxin-antitoxin system AbiEi family antitoxin domain-containing protein</fullName>
    </submittedName>
</protein>
<reference evidence="3 4" key="1">
    <citation type="journal article" date="2016" name="Int. J. Syst. Evol. Microbiol.">
        <title>Nocardioides albidus sp. nov., an actinobacterium isolated from garden soil.</title>
        <authorList>
            <person name="Singh H."/>
            <person name="Du J."/>
            <person name="Trinh H."/>
            <person name="Won K."/>
            <person name="Yang J.E."/>
            <person name="Yin C."/>
            <person name="Kook M."/>
            <person name="Yi T.H."/>
        </authorList>
    </citation>
    <scope>NUCLEOTIDE SEQUENCE [LARGE SCALE GENOMIC DNA]</scope>
    <source>
        <strain evidence="3 4">CCTCC AB 2015297</strain>
    </source>
</reference>
<keyword evidence="4" id="KW-1185">Reference proteome</keyword>
<name>A0A5C4WDE1_9ACTN</name>
<dbReference type="Pfam" id="PF13338">
    <property type="entry name" value="AbiEi_4"/>
    <property type="match status" value="1"/>
</dbReference>
<evidence type="ECO:0000313" key="3">
    <source>
        <dbReference type="EMBL" id="TNM46083.1"/>
    </source>
</evidence>
<gene>
    <name evidence="3" type="ORF">FHP29_03870</name>
</gene>
<feature type="region of interest" description="Disordered" evidence="1">
    <location>
        <begin position="303"/>
        <end position="325"/>
    </location>
</feature>
<evidence type="ECO:0000256" key="1">
    <source>
        <dbReference type="SAM" id="MobiDB-lite"/>
    </source>
</evidence>